<gene>
    <name evidence="6" type="ORF">BDV98DRAFT_563515</name>
</gene>
<comment type="similarity">
    <text evidence="2">Belongs to the CWC22 family.</text>
</comment>
<dbReference type="InterPro" id="IPR016024">
    <property type="entry name" value="ARM-type_fold"/>
</dbReference>
<feature type="region of interest" description="Disordered" evidence="4">
    <location>
        <begin position="136"/>
        <end position="262"/>
    </location>
</feature>
<dbReference type="SUPFAM" id="SSF48371">
    <property type="entry name" value="ARM repeat"/>
    <property type="match status" value="1"/>
</dbReference>
<dbReference type="SMART" id="SM00544">
    <property type="entry name" value="MA3"/>
    <property type="match status" value="1"/>
</dbReference>
<accession>A0A5C3R076</accession>
<dbReference type="InterPro" id="IPR003891">
    <property type="entry name" value="Initiation_fac_eIF4g_MI"/>
</dbReference>
<dbReference type="AlphaFoldDB" id="A0A5C3R076"/>
<organism evidence="6 7">
    <name type="scientific">Pterulicium gracile</name>
    <dbReference type="NCBI Taxonomy" id="1884261"/>
    <lineage>
        <taxon>Eukaryota</taxon>
        <taxon>Fungi</taxon>
        <taxon>Dikarya</taxon>
        <taxon>Basidiomycota</taxon>
        <taxon>Agaricomycotina</taxon>
        <taxon>Agaricomycetes</taxon>
        <taxon>Agaricomycetidae</taxon>
        <taxon>Agaricales</taxon>
        <taxon>Pleurotineae</taxon>
        <taxon>Pterulaceae</taxon>
        <taxon>Pterulicium</taxon>
    </lineage>
</organism>
<dbReference type="InterPro" id="IPR050781">
    <property type="entry name" value="CWC22_splicing_factor"/>
</dbReference>
<feature type="compositionally biased region" description="Polar residues" evidence="4">
    <location>
        <begin position="22"/>
        <end position="31"/>
    </location>
</feature>
<dbReference type="PROSITE" id="PS51366">
    <property type="entry name" value="MI"/>
    <property type="match status" value="1"/>
</dbReference>
<comment type="subcellular location">
    <subcellularLocation>
        <location evidence="1">Nucleus</location>
        <location evidence="1">Nucleolus</location>
    </subcellularLocation>
</comment>
<dbReference type="GO" id="GO:0003723">
    <property type="term" value="F:RNA binding"/>
    <property type="evidence" value="ECO:0007669"/>
    <property type="project" value="InterPro"/>
</dbReference>
<evidence type="ECO:0000256" key="1">
    <source>
        <dbReference type="ARBA" id="ARBA00004604"/>
    </source>
</evidence>
<sequence length="819" mass="91506">MRKPGTHKQPGLPQSLLDEISKSNTSGTTPRSYGKTRKAARSEAKLAKKQRKATFSTSRSKRPVEEEHAESPPRKKTKIQDSEPTSDRPSTSAKLKKRKKATKKEDTVSAADVAPPVQNRVEEEEAAYIDYLEAQLGYTQKKPKKSSGFDDGLDDLFDFTSSLSVSQPKQRQKARPVSPTLSSGSEADDFDEDDSEDVSDFAEDEGQEWGGIEENALDEEEDEQEEELDVHMMKARGASESPEPPAVAEESSSRYVPPHLRAAPASTSDNLLRLTKQLKGLLNRMSEQNLASIVDSIEEIYRTHRRHDVTSTLTTLILEGTTSHSTLLDSFVAIHAALVSALQKTVGMEFAAQFIHELIKSYLKHTSTTTQEEEDGKESSNLIVLLAELYNFQVVSSILMFDIIKKLFEGPLTETNVELLLKVVRSSGQQLRHDDPSALKDIVQIVQAKVAEQSEKEKMSSRTLFMVETLNNLKNNKTKKVGTQNQSGDAVERLKKYLSSLNKRSGGSKEPLRVSLADLQSADTKGKWWLVGAAWAGNPLVDRQQEVVEQQKQQQILAPAKPQEDALIKLARKQGMNTQVRQSIFVVLMSSEDYVDACERLPQLKLSDVQQRDIIRVLVHCCGNEKTYNPYYTLICQHLCATSHSHKITLQYCLWDFLRDIGESKIGGLEVIKNTDEDEMNDGRKISSQKRQNMAKAFGWWFAKESVGLTALKPVDFTTLKPESRTFIKNMFVQFFASSQVTSPMQAANPANVGDEWEKAPVQDVFGKVARIEGLALGLIYFLTELTKESTFSTGSGDRLLRWGSESAMEALRQGSNFD</sequence>
<dbReference type="GO" id="GO:0042274">
    <property type="term" value="P:ribosomal small subunit biogenesis"/>
    <property type="evidence" value="ECO:0007669"/>
    <property type="project" value="TreeGrafter"/>
</dbReference>
<feature type="compositionally biased region" description="Basic and acidic residues" evidence="4">
    <location>
        <begin position="62"/>
        <end position="81"/>
    </location>
</feature>
<evidence type="ECO:0000256" key="2">
    <source>
        <dbReference type="ARBA" id="ARBA00006856"/>
    </source>
</evidence>
<proteinExistence type="inferred from homology"/>
<dbReference type="Proteomes" id="UP000305067">
    <property type="component" value="Unassembled WGS sequence"/>
</dbReference>
<keyword evidence="3" id="KW-0539">Nucleus</keyword>
<evidence type="ECO:0000256" key="3">
    <source>
        <dbReference type="ARBA" id="ARBA00023242"/>
    </source>
</evidence>
<feature type="compositionally biased region" description="Acidic residues" evidence="4">
    <location>
        <begin position="215"/>
        <end position="228"/>
    </location>
</feature>
<feature type="compositionally biased region" description="Acidic residues" evidence="4">
    <location>
        <begin position="186"/>
        <end position="207"/>
    </location>
</feature>
<dbReference type="InterPro" id="IPR003890">
    <property type="entry name" value="MIF4G-like_typ-3"/>
</dbReference>
<evidence type="ECO:0000259" key="5">
    <source>
        <dbReference type="PROSITE" id="PS51366"/>
    </source>
</evidence>
<dbReference type="OrthoDB" id="361797at2759"/>
<feature type="region of interest" description="Disordered" evidence="4">
    <location>
        <begin position="1"/>
        <end position="121"/>
    </location>
</feature>
<protein>
    <recommendedName>
        <fullName evidence="5">MI domain-containing protein</fullName>
    </recommendedName>
</protein>
<evidence type="ECO:0000313" key="6">
    <source>
        <dbReference type="EMBL" id="TFL04074.1"/>
    </source>
</evidence>
<evidence type="ECO:0000256" key="4">
    <source>
        <dbReference type="SAM" id="MobiDB-lite"/>
    </source>
</evidence>
<evidence type="ECO:0000313" key="7">
    <source>
        <dbReference type="Proteomes" id="UP000305067"/>
    </source>
</evidence>
<feature type="compositionally biased region" description="Low complexity" evidence="4">
    <location>
        <begin position="238"/>
        <end position="250"/>
    </location>
</feature>
<feature type="domain" description="MI" evidence="5">
    <location>
        <begin position="579"/>
        <end position="717"/>
    </location>
</feature>
<dbReference type="PANTHER" id="PTHR18034:SF4">
    <property type="entry name" value="NUCLEOLAR MIF4G DOMAIN-CONTAINING PROTEIN 1"/>
    <property type="match status" value="1"/>
</dbReference>
<dbReference type="SMART" id="SM00543">
    <property type="entry name" value="MIF4G"/>
    <property type="match status" value="1"/>
</dbReference>
<dbReference type="Pfam" id="PF02847">
    <property type="entry name" value="MA3"/>
    <property type="match status" value="1"/>
</dbReference>
<dbReference type="EMBL" id="ML178819">
    <property type="protein sequence ID" value="TFL04074.1"/>
    <property type="molecule type" value="Genomic_DNA"/>
</dbReference>
<name>A0A5C3R076_9AGAR</name>
<dbReference type="PANTHER" id="PTHR18034">
    <property type="entry name" value="CELL CYCLE CONTROL PROTEIN CWF22-RELATED"/>
    <property type="match status" value="1"/>
</dbReference>
<dbReference type="GO" id="GO:0005730">
    <property type="term" value="C:nucleolus"/>
    <property type="evidence" value="ECO:0007669"/>
    <property type="project" value="UniProtKB-SubCell"/>
</dbReference>
<keyword evidence="7" id="KW-1185">Reference proteome</keyword>
<dbReference type="STRING" id="1884261.A0A5C3R076"/>
<dbReference type="Pfam" id="PF02854">
    <property type="entry name" value="MIF4G"/>
    <property type="match status" value="1"/>
</dbReference>
<dbReference type="Gene3D" id="1.25.40.180">
    <property type="match status" value="1"/>
</dbReference>
<reference evidence="6 7" key="1">
    <citation type="journal article" date="2019" name="Nat. Ecol. Evol.">
        <title>Megaphylogeny resolves global patterns of mushroom evolution.</title>
        <authorList>
            <person name="Varga T."/>
            <person name="Krizsan K."/>
            <person name="Foldi C."/>
            <person name="Dima B."/>
            <person name="Sanchez-Garcia M."/>
            <person name="Sanchez-Ramirez S."/>
            <person name="Szollosi G.J."/>
            <person name="Szarkandi J.G."/>
            <person name="Papp V."/>
            <person name="Albert L."/>
            <person name="Andreopoulos W."/>
            <person name="Angelini C."/>
            <person name="Antonin V."/>
            <person name="Barry K.W."/>
            <person name="Bougher N.L."/>
            <person name="Buchanan P."/>
            <person name="Buyck B."/>
            <person name="Bense V."/>
            <person name="Catcheside P."/>
            <person name="Chovatia M."/>
            <person name="Cooper J."/>
            <person name="Damon W."/>
            <person name="Desjardin D."/>
            <person name="Finy P."/>
            <person name="Geml J."/>
            <person name="Haridas S."/>
            <person name="Hughes K."/>
            <person name="Justo A."/>
            <person name="Karasinski D."/>
            <person name="Kautmanova I."/>
            <person name="Kiss B."/>
            <person name="Kocsube S."/>
            <person name="Kotiranta H."/>
            <person name="LaButti K.M."/>
            <person name="Lechner B.E."/>
            <person name="Liimatainen K."/>
            <person name="Lipzen A."/>
            <person name="Lukacs Z."/>
            <person name="Mihaltcheva S."/>
            <person name="Morgado L.N."/>
            <person name="Niskanen T."/>
            <person name="Noordeloos M.E."/>
            <person name="Ohm R.A."/>
            <person name="Ortiz-Santana B."/>
            <person name="Ovrebo C."/>
            <person name="Racz N."/>
            <person name="Riley R."/>
            <person name="Savchenko A."/>
            <person name="Shiryaev A."/>
            <person name="Soop K."/>
            <person name="Spirin V."/>
            <person name="Szebenyi C."/>
            <person name="Tomsovsky M."/>
            <person name="Tulloss R.E."/>
            <person name="Uehling J."/>
            <person name="Grigoriev I.V."/>
            <person name="Vagvolgyi C."/>
            <person name="Papp T."/>
            <person name="Martin F.M."/>
            <person name="Miettinen O."/>
            <person name="Hibbett D.S."/>
            <person name="Nagy L.G."/>
        </authorList>
    </citation>
    <scope>NUCLEOTIDE SEQUENCE [LARGE SCALE GENOMIC DNA]</scope>
    <source>
        <strain evidence="6 7">CBS 309.79</strain>
    </source>
</reference>